<keyword evidence="3" id="KW-0804">Transcription</keyword>
<dbReference type="PROSITE" id="PS50995">
    <property type="entry name" value="HTH_MARR_2"/>
    <property type="match status" value="1"/>
</dbReference>
<dbReference type="Gene3D" id="1.10.10.10">
    <property type="entry name" value="Winged helix-like DNA-binding domain superfamily/Winged helix DNA-binding domain"/>
    <property type="match status" value="1"/>
</dbReference>
<evidence type="ECO:0000313" key="5">
    <source>
        <dbReference type="EMBL" id="GAA4361633.1"/>
    </source>
</evidence>
<dbReference type="Proteomes" id="UP001501153">
    <property type="component" value="Unassembled WGS sequence"/>
</dbReference>
<dbReference type="PROSITE" id="PS01117">
    <property type="entry name" value="HTH_MARR_1"/>
    <property type="match status" value="1"/>
</dbReference>
<dbReference type="SMART" id="SM00347">
    <property type="entry name" value="HTH_MARR"/>
    <property type="match status" value="1"/>
</dbReference>
<name>A0ABP8IKL7_9BACT</name>
<dbReference type="InterPro" id="IPR036390">
    <property type="entry name" value="WH_DNA-bd_sf"/>
</dbReference>
<protein>
    <submittedName>
        <fullName evidence="5">MarR family winged helix-turn-helix transcriptional regulator</fullName>
    </submittedName>
</protein>
<dbReference type="EMBL" id="BAABGZ010000061">
    <property type="protein sequence ID" value="GAA4361633.1"/>
    <property type="molecule type" value="Genomic_DNA"/>
</dbReference>
<comment type="caution">
    <text evidence="5">The sequence shown here is derived from an EMBL/GenBank/DDBJ whole genome shotgun (WGS) entry which is preliminary data.</text>
</comment>
<evidence type="ECO:0000256" key="2">
    <source>
        <dbReference type="ARBA" id="ARBA00023125"/>
    </source>
</evidence>
<keyword evidence="2" id="KW-0238">DNA-binding</keyword>
<dbReference type="PANTHER" id="PTHR33164:SF64">
    <property type="entry name" value="TRANSCRIPTIONAL REGULATOR SLYA"/>
    <property type="match status" value="1"/>
</dbReference>
<dbReference type="PRINTS" id="PR00598">
    <property type="entry name" value="HTHMARR"/>
</dbReference>
<dbReference type="InterPro" id="IPR023187">
    <property type="entry name" value="Tscrpt_reg_MarR-type_CS"/>
</dbReference>
<dbReference type="InterPro" id="IPR036388">
    <property type="entry name" value="WH-like_DNA-bd_sf"/>
</dbReference>
<reference evidence="6" key="1">
    <citation type="journal article" date="2019" name="Int. J. Syst. Evol. Microbiol.">
        <title>The Global Catalogue of Microorganisms (GCM) 10K type strain sequencing project: providing services to taxonomists for standard genome sequencing and annotation.</title>
        <authorList>
            <consortium name="The Broad Institute Genomics Platform"/>
            <consortium name="The Broad Institute Genome Sequencing Center for Infectious Disease"/>
            <person name="Wu L."/>
            <person name="Ma J."/>
        </authorList>
    </citation>
    <scope>NUCLEOTIDE SEQUENCE [LARGE SCALE GENOMIC DNA]</scope>
    <source>
        <strain evidence="6">JCM 17923</strain>
    </source>
</reference>
<feature type="domain" description="HTH marR-type" evidence="4">
    <location>
        <begin position="1"/>
        <end position="121"/>
    </location>
</feature>
<dbReference type="InterPro" id="IPR000835">
    <property type="entry name" value="HTH_MarR-typ"/>
</dbReference>
<keyword evidence="6" id="KW-1185">Reference proteome</keyword>
<dbReference type="RefSeq" id="WP_345236790.1">
    <property type="nucleotide sequence ID" value="NZ_BAABGZ010000061.1"/>
</dbReference>
<dbReference type="InterPro" id="IPR039422">
    <property type="entry name" value="MarR/SlyA-like"/>
</dbReference>
<keyword evidence="1" id="KW-0805">Transcription regulation</keyword>
<evidence type="ECO:0000256" key="1">
    <source>
        <dbReference type="ARBA" id="ARBA00023015"/>
    </source>
</evidence>
<evidence type="ECO:0000259" key="4">
    <source>
        <dbReference type="PROSITE" id="PS50995"/>
    </source>
</evidence>
<dbReference type="PANTHER" id="PTHR33164">
    <property type="entry name" value="TRANSCRIPTIONAL REGULATOR, MARR FAMILY"/>
    <property type="match status" value="1"/>
</dbReference>
<evidence type="ECO:0000313" key="6">
    <source>
        <dbReference type="Proteomes" id="UP001501153"/>
    </source>
</evidence>
<gene>
    <name evidence="5" type="ORF">GCM10023185_28830</name>
</gene>
<dbReference type="Pfam" id="PF12802">
    <property type="entry name" value="MarR_2"/>
    <property type="match status" value="1"/>
</dbReference>
<sequence>MGNTLNRNFQAEGFDVTGEQWIILLNLFGQDGQTQQELADASYKNKASITSILDTMERKGLLRRQSHATDGRSNLIFLTETARQLQQPLVRVAQATITQLTAGISPEQISTANTVLQQLIKNSLA</sequence>
<proteinExistence type="predicted"/>
<organism evidence="5 6">
    <name type="scientific">Hymenobacter saemangeumensis</name>
    <dbReference type="NCBI Taxonomy" id="1084522"/>
    <lineage>
        <taxon>Bacteria</taxon>
        <taxon>Pseudomonadati</taxon>
        <taxon>Bacteroidota</taxon>
        <taxon>Cytophagia</taxon>
        <taxon>Cytophagales</taxon>
        <taxon>Hymenobacteraceae</taxon>
        <taxon>Hymenobacter</taxon>
    </lineage>
</organism>
<accession>A0ABP8IKL7</accession>
<dbReference type="SUPFAM" id="SSF46785">
    <property type="entry name" value="Winged helix' DNA-binding domain"/>
    <property type="match status" value="1"/>
</dbReference>
<evidence type="ECO:0000256" key="3">
    <source>
        <dbReference type="ARBA" id="ARBA00023163"/>
    </source>
</evidence>